<organism evidence="1 2">
    <name type="scientific">Variovorax paradoxus</name>
    <dbReference type="NCBI Taxonomy" id="34073"/>
    <lineage>
        <taxon>Bacteria</taxon>
        <taxon>Pseudomonadati</taxon>
        <taxon>Pseudomonadota</taxon>
        <taxon>Betaproteobacteria</taxon>
        <taxon>Burkholderiales</taxon>
        <taxon>Comamonadaceae</taxon>
        <taxon>Variovorax</taxon>
    </lineage>
</organism>
<dbReference type="EMBL" id="CP046622">
    <property type="protein sequence ID" value="QGW82926.1"/>
    <property type="molecule type" value="Genomic_DNA"/>
</dbReference>
<accession>A0A6I6HJ97</accession>
<dbReference type="AlphaFoldDB" id="A0A6I6HJ97"/>
<dbReference type="Proteomes" id="UP000425817">
    <property type="component" value="Chromosome"/>
</dbReference>
<dbReference type="RefSeq" id="WP_157614356.1">
    <property type="nucleotide sequence ID" value="NZ_CP046622.1"/>
</dbReference>
<dbReference type="OrthoDB" id="6185822at2"/>
<sequence>MSFTHTTAANDAMLLGMAALLDADDDPAYAILFAGTTALVTLRFAQPAASLVAHQLVFEQGDPAGDMILVQGSADNFTLFNGAGTLIGAGDVTDMAGSGALKVSGTTGTLLYAGARAILGSLVMD</sequence>
<name>A0A6I6HJ97_VARPD</name>
<proteinExistence type="predicted"/>
<evidence type="ECO:0000313" key="1">
    <source>
        <dbReference type="EMBL" id="QGW82926.1"/>
    </source>
</evidence>
<evidence type="ECO:0000313" key="2">
    <source>
        <dbReference type="Proteomes" id="UP000425817"/>
    </source>
</evidence>
<protein>
    <submittedName>
        <fullName evidence="1">Uncharacterized protein</fullName>
    </submittedName>
</protein>
<reference evidence="1 2" key="1">
    <citation type="submission" date="2019-12" db="EMBL/GenBank/DDBJ databases">
        <title>Hybrid Genome Assemblies of two High G+C Isolates from Undergraduate Microbiology Courses.</title>
        <authorList>
            <person name="Ne Ville C.J."/>
            <person name="Enright D."/>
            <person name="Hernandez I."/>
            <person name="Dodsworth J."/>
            <person name="Orwin P.M."/>
        </authorList>
    </citation>
    <scope>NUCLEOTIDE SEQUENCE [LARGE SCALE GENOMIC DNA]</scope>
    <source>
        <strain evidence="1 2">CSUSB</strain>
    </source>
</reference>
<gene>
    <name evidence="1" type="ORF">GOQ09_15680</name>
</gene>